<dbReference type="KEGG" id="lrz:BJI69_01080"/>
<dbReference type="Proteomes" id="UP000182987">
    <property type="component" value="Chromosome"/>
</dbReference>
<evidence type="ECO:0000313" key="3">
    <source>
        <dbReference type="Proteomes" id="UP000182987"/>
    </source>
</evidence>
<proteinExistence type="predicted"/>
<dbReference type="RefSeq" id="WP_046968915.1">
    <property type="nucleotide sequence ID" value="NZ_CP017480.1"/>
</dbReference>
<dbReference type="Pfam" id="PF20103">
    <property type="entry name" value="DUF6493"/>
    <property type="match status" value="1"/>
</dbReference>
<gene>
    <name evidence="2" type="ORF">BJI69_01080</name>
</gene>
<name>A0A0G9H7C0_9GAMM</name>
<dbReference type="EMBL" id="CP017480">
    <property type="protein sequence ID" value="APG02636.1"/>
    <property type="molecule type" value="Genomic_DNA"/>
</dbReference>
<organism evidence="2 3">
    <name type="scientific">Luteibacter rhizovicinus DSM 16549</name>
    <dbReference type="NCBI Taxonomy" id="1440763"/>
    <lineage>
        <taxon>Bacteria</taxon>
        <taxon>Pseudomonadati</taxon>
        <taxon>Pseudomonadota</taxon>
        <taxon>Gammaproteobacteria</taxon>
        <taxon>Lysobacterales</taxon>
        <taxon>Rhodanobacteraceae</taxon>
        <taxon>Luteibacter</taxon>
    </lineage>
</organism>
<evidence type="ECO:0000313" key="2">
    <source>
        <dbReference type="EMBL" id="APG02636.1"/>
    </source>
</evidence>
<dbReference type="InterPro" id="IPR045472">
    <property type="entry name" value="DUF6493"/>
</dbReference>
<dbReference type="PATRIC" id="fig|1440763.5.peg.3461"/>
<keyword evidence="3" id="KW-1185">Reference proteome</keyword>
<reference evidence="3" key="1">
    <citation type="submission" date="2016-09" db="EMBL/GenBank/DDBJ databases">
        <authorList>
            <person name="Lysoe E."/>
        </authorList>
    </citation>
    <scope>NUCLEOTIDE SEQUENCE [LARGE SCALE GENOMIC DNA]</scope>
    <source>
        <strain evidence="3">LJ96T</strain>
    </source>
</reference>
<dbReference type="STRING" id="1440763.BJI69_01080"/>
<dbReference type="AlphaFoldDB" id="A0A0G9H7C0"/>
<sequence length="906" mass="98858">MSATMDRALDEALERGDMAGVVSALHGIPREDRAALVPKLRERAGELKEQYNPQLSWQENKPHLDRRFAVGAGLFVCGTAIDAAGAFLRAEDAVALARAFDPPSLQGLGEAILSQPRIGIAHVNPYIEAGLMTRPDSDAHTLMMMDLPTYAGWQKKQSMEAYVRSDPTLHQVILRVMEIEGTSDASLAAVDKYRRDAWSIFFASSWAQTHFGRDVLLDKALDALERDWPLFRSGWFSRFHERLAPNADELMPRLPRYLALCRSRISPTVGVALKALEKIDAISPIDTQDLLDALGPVMHAAAKGHVETAMKLMDTRLGGDPTMAASVARLLVDALAHADAGVQAKAIKRLARVGVNADVRTMLSAFVPLVAASNRANLAMLTGDSADRDETPESPSPQEVRHVAGPLDASRKLARIDDPDTLVERIAYVFENDTDIDAFEEVVAALTRMAPLDAIARARLAPIAKRLPRLRKPVAEALGQLVASLLDLPVMAYRRQVDHYGEHASVDIHILDRMVDTVATAKHGAALEPLDAATHRGGVIDPARLVQRMVAHAAANVPCDRRQAVRALLRLVPIPTSEVRMEAAALPDSSLRRAFRYALGGNLDEGDHDVALLAAAARIRHPGTDDPLLLDRLGDLGPDTTRAPRVSWQVSTRQHEYDGRTYTFHDLNVDADRRPAETDPLLIAAFRHRPLSFEPRYASQRWAYSGIDEGLIRYSAMQMPSCLDTFFVEGVRELGNNLDWSEARWQNRAYLAPLLDPTVHAGPMGSLLLALALAGKEPGQTALAVDALVQMALDRRLDVERLALDMRELLATGHVRASRYAKSLALATRAAPGVSTVVIRLLEVAIGASPGQPPRDVAQLLALLRETLLASGARMGDDTRALLPTLTLSGRAASIRKALIHPNPAE</sequence>
<feature type="domain" description="DUF6493" evidence="1">
    <location>
        <begin position="154"/>
        <end position="301"/>
    </location>
</feature>
<dbReference type="OrthoDB" id="8481515at2"/>
<accession>A0A0G9H7C0</accession>
<protein>
    <recommendedName>
        <fullName evidence="1">DUF6493 domain-containing protein</fullName>
    </recommendedName>
</protein>
<evidence type="ECO:0000259" key="1">
    <source>
        <dbReference type="Pfam" id="PF20103"/>
    </source>
</evidence>